<evidence type="ECO:0000313" key="1">
    <source>
        <dbReference type="EMBL" id="DAF58838.1"/>
    </source>
</evidence>
<accession>A0A8S5T6G9</accession>
<reference evidence="1" key="1">
    <citation type="journal article" date="2021" name="Proc. Natl. Acad. Sci. U.S.A.">
        <title>A Catalog of Tens of Thousands of Viruses from Human Metagenomes Reveals Hidden Associations with Chronic Diseases.</title>
        <authorList>
            <person name="Tisza M.J."/>
            <person name="Buck C.B."/>
        </authorList>
    </citation>
    <scope>NUCLEOTIDE SEQUENCE</scope>
    <source>
        <strain evidence="1">CtxMM9</strain>
    </source>
</reference>
<protein>
    <submittedName>
        <fullName evidence="1">Uncharacterized protein</fullName>
    </submittedName>
</protein>
<proteinExistence type="predicted"/>
<sequence>MDWNFHKYVGFFHNYLFDMLGEYLATGNIDYVKYREKYYQEAEIERNRDSFF</sequence>
<dbReference type="EMBL" id="BK032759">
    <property type="protein sequence ID" value="DAF58838.1"/>
    <property type="molecule type" value="Genomic_DNA"/>
</dbReference>
<name>A0A8S5T6G9_9CAUD</name>
<organism evidence="1">
    <name type="scientific">Siphoviridae sp. ctxMM9</name>
    <dbReference type="NCBI Taxonomy" id="2827973"/>
    <lineage>
        <taxon>Viruses</taxon>
        <taxon>Duplodnaviria</taxon>
        <taxon>Heunggongvirae</taxon>
        <taxon>Uroviricota</taxon>
        <taxon>Caudoviricetes</taxon>
    </lineage>
</organism>